<name>A0ABV8MLX9_9NEIS</name>
<dbReference type="EMBL" id="JBHSBU010000001">
    <property type="protein sequence ID" value="MFC4158294.1"/>
    <property type="molecule type" value="Genomic_DNA"/>
</dbReference>
<protein>
    <submittedName>
        <fullName evidence="1">Uncharacterized protein</fullName>
    </submittedName>
</protein>
<reference evidence="2" key="1">
    <citation type="journal article" date="2019" name="Int. J. Syst. Evol. Microbiol.">
        <title>The Global Catalogue of Microorganisms (GCM) 10K type strain sequencing project: providing services to taxonomists for standard genome sequencing and annotation.</title>
        <authorList>
            <consortium name="The Broad Institute Genomics Platform"/>
            <consortium name="The Broad Institute Genome Sequencing Center for Infectious Disease"/>
            <person name="Wu L."/>
            <person name="Ma J."/>
        </authorList>
    </citation>
    <scope>NUCLEOTIDE SEQUENCE [LARGE SCALE GENOMIC DNA]</scope>
    <source>
        <strain evidence="2">LMG 29894</strain>
    </source>
</reference>
<gene>
    <name evidence="1" type="ORF">ACFOW7_02865</name>
</gene>
<organism evidence="1 2">
    <name type="scientific">Chitinimonas lacunae</name>
    <dbReference type="NCBI Taxonomy" id="1963018"/>
    <lineage>
        <taxon>Bacteria</taxon>
        <taxon>Pseudomonadati</taxon>
        <taxon>Pseudomonadota</taxon>
        <taxon>Betaproteobacteria</taxon>
        <taxon>Neisseriales</taxon>
        <taxon>Chitinibacteraceae</taxon>
        <taxon>Chitinimonas</taxon>
    </lineage>
</organism>
<dbReference type="RefSeq" id="WP_378160809.1">
    <property type="nucleotide sequence ID" value="NZ_JBHSBU010000001.1"/>
</dbReference>
<evidence type="ECO:0000313" key="1">
    <source>
        <dbReference type="EMBL" id="MFC4158294.1"/>
    </source>
</evidence>
<dbReference type="Proteomes" id="UP001595791">
    <property type="component" value="Unassembled WGS sequence"/>
</dbReference>
<evidence type="ECO:0000313" key="2">
    <source>
        <dbReference type="Proteomes" id="UP001595791"/>
    </source>
</evidence>
<sequence>MNPWKQLQALLAGPPRLLGDVVTDHQDGTVTVQQLGGGLLRVAVGEQSAVEGARVFVRDGRLDGEAPALPMHEIEI</sequence>
<comment type="caution">
    <text evidence="1">The sequence shown here is derived from an EMBL/GenBank/DDBJ whole genome shotgun (WGS) entry which is preliminary data.</text>
</comment>
<accession>A0ABV8MLX9</accession>
<keyword evidence="2" id="KW-1185">Reference proteome</keyword>
<proteinExistence type="predicted"/>